<dbReference type="KEGG" id="cep:Cri9333_4794"/>
<reference evidence="1 2" key="1">
    <citation type="submission" date="2012-06" db="EMBL/GenBank/DDBJ databases">
        <title>Finished plasmid 2 of genome of Crinalium epipsammum PCC 9333.</title>
        <authorList>
            <consortium name="US DOE Joint Genome Institute"/>
            <person name="Gugger M."/>
            <person name="Coursin T."/>
            <person name="Rippka R."/>
            <person name="Tandeau De Marsac N."/>
            <person name="Huntemann M."/>
            <person name="Wei C.-L."/>
            <person name="Han J."/>
            <person name="Detter J.C."/>
            <person name="Han C."/>
            <person name="Tapia R."/>
            <person name="Davenport K."/>
            <person name="Daligault H."/>
            <person name="Erkkila T."/>
            <person name="Gu W."/>
            <person name="Munk A.C.C."/>
            <person name="Teshima H."/>
            <person name="Xu Y."/>
            <person name="Chain P."/>
            <person name="Chen A."/>
            <person name="Krypides N."/>
            <person name="Mavromatis K."/>
            <person name="Markowitz V."/>
            <person name="Szeto E."/>
            <person name="Ivanova N."/>
            <person name="Mikhailova N."/>
            <person name="Ovchinnikova G."/>
            <person name="Pagani I."/>
            <person name="Pati A."/>
            <person name="Goodwin L."/>
            <person name="Peters L."/>
            <person name="Pitluck S."/>
            <person name="Woyke T."/>
            <person name="Kerfeld C."/>
        </authorList>
    </citation>
    <scope>NUCLEOTIDE SEQUENCE [LARGE SCALE GENOMIC DNA]</scope>
    <source>
        <strain evidence="1 2">PCC 9333</strain>
        <plasmid evidence="2">Plasmid pCRI9333.02</plasmid>
    </source>
</reference>
<keyword evidence="1" id="KW-0614">Plasmid</keyword>
<dbReference type="HOGENOM" id="CLU_3024485_0_0_3"/>
<keyword evidence="2" id="KW-1185">Reference proteome</keyword>
<geneLocation type="plasmid" evidence="1 2">
    <name>pCRI9333.02</name>
</geneLocation>
<proteinExistence type="predicted"/>
<evidence type="ECO:0000313" key="2">
    <source>
        <dbReference type="Proteomes" id="UP000010472"/>
    </source>
</evidence>
<dbReference type="Proteomes" id="UP000010472">
    <property type="component" value="Plasmid pCRI9333.02"/>
</dbReference>
<gene>
    <name evidence="1" type="ORF">Cri9333_4794</name>
</gene>
<sequence length="55" mass="6357">MKAVEILLYMLYIQTYILICDQHLIVAKINPLKNLTQFPNRGNPTLMALIDQLVI</sequence>
<accession>K9W704</accession>
<organism evidence="1 2">
    <name type="scientific">Crinalium epipsammum PCC 9333</name>
    <dbReference type="NCBI Taxonomy" id="1173022"/>
    <lineage>
        <taxon>Bacteria</taxon>
        <taxon>Bacillati</taxon>
        <taxon>Cyanobacteriota</taxon>
        <taxon>Cyanophyceae</taxon>
        <taxon>Gomontiellales</taxon>
        <taxon>Gomontiellaceae</taxon>
        <taxon>Crinalium</taxon>
    </lineage>
</organism>
<dbReference type="AlphaFoldDB" id="K9W704"/>
<protein>
    <submittedName>
        <fullName evidence="1">Uncharacterized protein</fullName>
    </submittedName>
</protein>
<dbReference type="EMBL" id="CP003622">
    <property type="protein sequence ID" value="AFZ15564.1"/>
    <property type="molecule type" value="Genomic_DNA"/>
</dbReference>
<name>K9W704_9CYAN</name>
<evidence type="ECO:0000313" key="1">
    <source>
        <dbReference type="EMBL" id="AFZ15564.1"/>
    </source>
</evidence>